<gene>
    <name evidence="8" type="ORF">AMTR_s00095p00166180</name>
</gene>
<dbReference type="PANTHER" id="PTHR47967">
    <property type="entry name" value="OS07G0603500 PROTEIN-RELATED"/>
    <property type="match status" value="1"/>
</dbReference>
<evidence type="ECO:0000256" key="5">
    <source>
        <dbReference type="ARBA" id="ARBA00023180"/>
    </source>
</evidence>
<keyword evidence="2" id="KW-0645">Protease</keyword>
<protein>
    <recommendedName>
        <fullName evidence="7">Peptidase A1 domain-containing protein</fullName>
    </recommendedName>
</protein>
<dbReference type="GO" id="GO:0005576">
    <property type="term" value="C:extracellular region"/>
    <property type="evidence" value="ECO:0000318"/>
    <property type="project" value="GO_Central"/>
</dbReference>
<dbReference type="PROSITE" id="PS51767">
    <property type="entry name" value="PEPTIDASE_A1"/>
    <property type="match status" value="1"/>
</dbReference>
<dbReference type="OMA" id="CFERNEP"/>
<dbReference type="AlphaFoldDB" id="W1NUB7"/>
<proteinExistence type="inferred from homology"/>
<feature type="chain" id="PRO_5004807473" description="Peptidase A1 domain-containing protein" evidence="6">
    <location>
        <begin position="23"/>
        <end position="467"/>
    </location>
</feature>
<keyword evidence="6" id="KW-0732">Signal</keyword>
<dbReference type="GO" id="GO:0006508">
    <property type="term" value="P:proteolysis"/>
    <property type="evidence" value="ECO:0007669"/>
    <property type="project" value="UniProtKB-KW"/>
</dbReference>
<dbReference type="Gramene" id="ERM98244">
    <property type="protein sequence ID" value="ERM98244"/>
    <property type="gene ID" value="AMTR_s00095p00166180"/>
</dbReference>
<dbReference type="FunFam" id="2.40.70.10:FF:000031">
    <property type="entry name" value="Aspartyl protease AED1"/>
    <property type="match status" value="1"/>
</dbReference>
<evidence type="ECO:0000313" key="9">
    <source>
        <dbReference type="Proteomes" id="UP000017836"/>
    </source>
</evidence>
<evidence type="ECO:0000256" key="6">
    <source>
        <dbReference type="SAM" id="SignalP"/>
    </source>
</evidence>
<keyword evidence="9" id="KW-1185">Reference proteome</keyword>
<dbReference type="eggNOG" id="KOG1339">
    <property type="taxonomic scope" value="Eukaryota"/>
</dbReference>
<accession>W1NUB7</accession>
<dbReference type="GO" id="GO:0004190">
    <property type="term" value="F:aspartic-type endopeptidase activity"/>
    <property type="evidence" value="ECO:0000318"/>
    <property type="project" value="GO_Central"/>
</dbReference>
<dbReference type="InterPro" id="IPR033121">
    <property type="entry name" value="PEPTIDASE_A1"/>
</dbReference>
<keyword evidence="4" id="KW-0378">Hydrolase</keyword>
<dbReference type="Proteomes" id="UP000017836">
    <property type="component" value="Unassembled WGS sequence"/>
</dbReference>
<dbReference type="InterPro" id="IPR001969">
    <property type="entry name" value="Aspartic_peptidase_AS"/>
</dbReference>
<dbReference type="InterPro" id="IPR021109">
    <property type="entry name" value="Peptidase_aspartic_dom_sf"/>
</dbReference>
<evidence type="ECO:0000256" key="1">
    <source>
        <dbReference type="ARBA" id="ARBA00007447"/>
    </source>
</evidence>
<evidence type="ECO:0000256" key="4">
    <source>
        <dbReference type="ARBA" id="ARBA00022801"/>
    </source>
</evidence>
<dbReference type="PROSITE" id="PS00141">
    <property type="entry name" value="ASP_PROTEASE"/>
    <property type="match status" value="1"/>
</dbReference>
<feature type="domain" description="Peptidase A1" evidence="7">
    <location>
        <begin position="96"/>
        <end position="460"/>
    </location>
</feature>
<keyword evidence="5" id="KW-0325">Glycoprotein</keyword>
<dbReference type="InterPro" id="IPR034161">
    <property type="entry name" value="Pepsin-like_plant"/>
</dbReference>
<reference evidence="9" key="1">
    <citation type="journal article" date="2013" name="Science">
        <title>The Amborella genome and the evolution of flowering plants.</title>
        <authorList>
            <consortium name="Amborella Genome Project"/>
        </authorList>
    </citation>
    <scope>NUCLEOTIDE SEQUENCE [LARGE SCALE GENOMIC DNA]</scope>
</reference>
<dbReference type="PANTHER" id="PTHR47967:SF128">
    <property type="entry name" value="ASPARTIC PROTEINASE CDR1-LIKE"/>
    <property type="match status" value="1"/>
</dbReference>
<dbReference type="InterPro" id="IPR032861">
    <property type="entry name" value="TAXi_N"/>
</dbReference>
<dbReference type="InterPro" id="IPR051708">
    <property type="entry name" value="Plant_Aspart_Prot_A1"/>
</dbReference>
<dbReference type="EMBL" id="KI395483">
    <property type="protein sequence ID" value="ERM98244.1"/>
    <property type="molecule type" value="Genomic_DNA"/>
</dbReference>
<evidence type="ECO:0000313" key="8">
    <source>
        <dbReference type="EMBL" id="ERM98244.1"/>
    </source>
</evidence>
<sequence length="467" mass="50285">MMILRTLYLSLLVLSLPMSSLSRHISTSNPSSFKVALIHRDSPFSPLYDHSASPSDLLQRSAQRSISRLRHMSLVLAAESSPSKLQSTVKAGPNEFLMKVGVGTPVNSFWLIADTGSDLSWIQCLPCERCFNQSVPIFDPKSSSTYQQLACSSPQCQALAMDAGCYGEYCQYSMSYGDGSSTSGPLLSETFIFETPESTISDIISSTTSAKQTTDHGTSAKIKRLAFGCGTSNAGSFGNDNEQGLVGLGGGPLSLISQLGRSISNKFSYCLPSRLDENVTSVLNFGENADIQASDVSSTQLIQLEGNPTFFLLNLTGISVGSKRLDIPPLYFDPTQNGEPFLIDSGTSLTILGPDVYDKLADEVEKAIDLPKTDPPRPFSLCFEVPDSGNITGLPNITFHFSGNADWINGPENSFIPLDDGHMICLGILGASQGMSILGNWAQQNRVVEYDVGKRMLSFAPARCGEV</sequence>
<feature type="signal peptide" evidence="6">
    <location>
        <begin position="1"/>
        <end position="22"/>
    </location>
</feature>
<keyword evidence="3" id="KW-0064">Aspartyl protease</keyword>
<dbReference type="Pfam" id="PF14543">
    <property type="entry name" value="TAXi_N"/>
    <property type="match status" value="1"/>
</dbReference>
<dbReference type="Gene3D" id="2.40.70.10">
    <property type="entry name" value="Acid Proteases"/>
    <property type="match status" value="2"/>
</dbReference>
<dbReference type="Pfam" id="PF14541">
    <property type="entry name" value="TAXi_C"/>
    <property type="match status" value="1"/>
</dbReference>
<evidence type="ECO:0000256" key="3">
    <source>
        <dbReference type="ARBA" id="ARBA00022750"/>
    </source>
</evidence>
<dbReference type="HOGENOM" id="CLU_005738_1_3_1"/>
<evidence type="ECO:0000259" key="7">
    <source>
        <dbReference type="PROSITE" id="PS51767"/>
    </source>
</evidence>
<comment type="similarity">
    <text evidence="1">Belongs to the peptidase A1 family.</text>
</comment>
<dbReference type="SUPFAM" id="SSF50630">
    <property type="entry name" value="Acid proteases"/>
    <property type="match status" value="1"/>
</dbReference>
<dbReference type="CDD" id="cd05476">
    <property type="entry name" value="pepsin_A_like_plant"/>
    <property type="match status" value="1"/>
</dbReference>
<evidence type="ECO:0000256" key="2">
    <source>
        <dbReference type="ARBA" id="ARBA00022670"/>
    </source>
</evidence>
<dbReference type="InterPro" id="IPR032799">
    <property type="entry name" value="TAXi_C"/>
</dbReference>
<name>W1NUB7_AMBTC</name>
<organism evidence="8 9">
    <name type="scientific">Amborella trichopoda</name>
    <dbReference type="NCBI Taxonomy" id="13333"/>
    <lineage>
        <taxon>Eukaryota</taxon>
        <taxon>Viridiplantae</taxon>
        <taxon>Streptophyta</taxon>
        <taxon>Embryophyta</taxon>
        <taxon>Tracheophyta</taxon>
        <taxon>Spermatophyta</taxon>
        <taxon>Magnoliopsida</taxon>
        <taxon>Amborellales</taxon>
        <taxon>Amborellaceae</taxon>
        <taxon>Amborella</taxon>
    </lineage>
</organism>
<dbReference type="MEROPS" id="A01.069"/>